<name>A0A5N6NTE6_9ASTR</name>
<gene>
    <name evidence="1" type="ORF">E3N88_17339</name>
</gene>
<dbReference type="EMBL" id="SZYD01000009">
    <property type="protein sequence ID" value="KAD5317393.1"/>
    <property type="molecule type" value="Genomic_DNA"/>
</dbReference>
<protein>
    <submittedName>
        <fullName evidence="1">Uncharacterized protein</fullName>
    </submittedName>
</protein>
<organism evidence="1 2">
    <name type="scientific">Mikania micrantha</name>
    <name type="common">bitter vine</name>
    <dbReference type="NCBI Taxonomy" id="192012"/>
    <lineage>
        <taxon>Eukaryota</taxon>
        <taxon>Viridiplantae</taxon>
        <taxon>Streptophyta</taxon>
        <taxon>Embryophyta</taxon>
        <taxon>Tracheophyta</taxon>
        <taxon>Spermatophyta</taxon>
        <taxon>Magnoliopsida</taxon>
        <taxon>eudicotyledons</taxon>
        <taxon>Gunneridae</taxon>
        <taxon>Pentapetalae</taxon>
        <taxon>asterids</taxon>
        <taxon>campanulids</taxon>
        <taxon>Asterales</taxon>
        <taxon>Asteraceae</taxon>
        <taxon>Asteroideae</taxon>
        <taxon>Heliantheae alliance</taxon>
        <taxon>Eupatorieae</taxon>
        <taxon>Mikania</taxon>
    </lineage>
</organism>
<reference evidence="1 2" key="1">
    <citation type="submission" date="2019-05" db="EMBL/GenBank/DDBJ databases">
        <title>Mikania micrantha, genome provides insights into the molecular mechanism of rapid growth.</title>
        <authorList>
            <person name="Liu B."/>
        </authorList>
    </citation>
    <scope>NUCLEOTIDE SEQUENCE [LARGE SCALE GENOMIC DNA]</scope>
    <source>
        <strain evidence="1">NLD-2019</strain>
        <tissue evidence="1">Leaf</tissue>
    </source>
</reference>
<accession>A0A5N6NTE6</accession>
<evidence type="ECO:0000313" key="1">
    <source>
        <dbReference type="EMBL" id="KAD5317393.1"/>
    </source>
</evidence>
<dbReference type="AlphaFoldDB" id="A0A5N6NTE6"/>
<keyword evidence="2" id="KW-1185">Reference proteome</keyword>
<dbReference type="Proteomes" id="UP000326396">
    <property type="component" value="Linkage Group LG17"/>
</dbReference>
<evidence type="ECO:0000313" key="2">
    <source>
        <dbReference type="Proteomes" id="UP000326396"/>
    </source>
</evidence>
<sequence length="76" mass="8768">MMNVGENHVRNGVRECSESKNEEKFLSIELMASSWYAEVGLRVLGGTRWTKISEIPPDFFALPKSTDRTRDRVYKC</sequence>
<comment type="caution">
    <text evidence="1">The sequence shown here is derived from an EMBL/GenBank/DDBJ whole genome shotgun (WGS) entry which is preliminary data.</text>
</comment>
<proteinExistence type="predicted"/>